<dbReference type="Gene3D" id="1.10.10.10">
    <property type="entry name" value="Winged helix-like DNA-binding domain superfamily/Winged helix DNA-binding domain"/>
    <property type="match status" value="1"/>
</dbReference>
<dbReference type="InterPro" id="IPR039422">
    <property type="entry name" value="MarR/SlyA-like"/>
</dbReference>
<dbReference type="PROSITE" id="PS01117">
    <property type="entry name" value="HTH_MARR_1"/>
    <property type="match status" value="1"/>
</dbReference>
<reference evidence="5 6" key="1">
    <citation type="submission" date="2016-10" db="EMBL/GenBank/DDBJ databases">
        <authorList>
            <person name="de Groot N.N."/>
        </authorList>
    </citation>
    <scope>NUCLEOTIDE SEQUENCE [LARGE SCALE GENOMIC DNA]</scope>
    <source>
        <strain evidence="5 6">S5-249</strain>
    </source>
</reference>
<dbReference type="GO" id="GO:0003677">
    <property type="term" value="F:DNA binding"/>
    <property type="evidence" value="ECO:0007669"/>
    <property type="project" value="UniProtKB-KW"/>
</dbReference>
<keyword evidence="6" id="KW-1185">Reference proteome</keyword>
<accession>A0A1I6JL46</accession>
<name>A0A1I6JL46_9SPHN</name>
<evidence type="ECO:0000256" key="3">
    <source>
        <dbReference type="ARBA" id="ARBA00023163"/>
    </source>
</evidence>
<evidence type="ECO:0000313" key="6">
    <source>
        <dbReference type="Proteomes" id="UP000198824"/>
    </source>
</evidence>
<dbReference type="PANTHER" id="PTHR33164:SF43">
    <property type="entry name" value="HTH-TYPE TRANSCRIPTIONAL REPRESSOR YETL"/>
    <property type="match status" value="1"/>
</dbReference>
<evidence type="ECO:0000313" key="5">
    <source>
        <dbReference type="EMBL" id="SFR79706.1"/>
    </source>
</evidence>
<dbReference type="SUPFAM" id="SSF46785">
    <property type="entry name" value="Winged helix' DNA-binding domain"/>
    <property type="match status" value="1"/>
</dbReference>
<dbReference type="RefSeq" id="WP_242653271.1">
    <property type="nucleotide sequence ID" value="NZ_FOZG01000001.1"/>
</dbReference>
<dbReference type="InterPro" id="IPR036390">
    <property type="entry name" value="WH_DNA-bd_sf"/>
</dbReference>
<dbReference type="STRING" id="1166337.SAMN05192580_0440"/>
<gene>
    <name evidence="5" type="ORF">SAMN05192580_0440</name>
</gene>
<dbReference type="GO" id="GO:0003700">
    <property type="term" value="F:DNA-binding transcription factor activity"/>
    <property type="evidence" value="ECO:0007669"/>
    <property type="project" value="InterPro"/>
</dbReference>
<dbReference type="PROSITE" id="PS50995">
    <property type="entry name" value="HTH_MARR_2"/>
    <property type="match status" value="1"/>
</dbReference>
<keyword evidence="2 5" id="KW-0238">DNA-binding</keyword>
<evidence type="ECO:0000259" key="4">
    <source>
        <dbReference type="PROSITE" id="PS50995"/>
    </source>
</evidence>
<proteinExistence type="predicted"/>
<evidence type="ECO:0000256" key="2">
    <source>
        <dbReference type="ARBA" id="ARBA00023125"/>
    </source>
</evidence>
<keyword evidence="3" id="KW-0804">Transcription</keyword>
<dbReference type="PANTHER" id="PTHR33164">
    <property type="entry name" value="TRANSCRIPTIONAL REGULATOR, MARR FAMILY"/>
    <property type="match status" value="1"/>
</dbReference>
<evidence type="ECO:0000256" key="1">
    <source>
        <dbReference type="ARBA" id="ARBA00023015"/>
    </source>
</evidence>
<dbReference type="GO" id="GO:0006950">
    <property type="term" value="P:response to stress"/>
    <property type="evidence" value="ECO:0007669"/>
    <property type="project" value="TreeGrafter"/>
</dbReference>
<dbReference type="Proteomes" id="UP000198824">
    <property type="component" value="Unassembled WGS sequence"/>
</dbReference>
<keyword evidence="1" id="KW-0805">Transcription regulation</keyword>
<feature type="domain" description="HTH marR-type" evidence="4">
    <location>
        <begin position="46"/>
        <end position="156"/>
    </location>
</feature>
<dbReference type="EMBL" id="FOZG01000001">
    <property type="protein sequence ID" value="SFR79706.1"/>
    <property type="molecule type" value="Genomic_DNA"/>
</dbReference>
<sequence>MSPHIPDIRRVVEAALSANMEAVRALKQFEARGAPEPRGQKAMEPPTPGAALRARAERAIRGRDLRDRVFDDPGLFADPAWDMLLDLYASESTGKPVRVSSLCIAARVPSTTALRWIRVLEKRGYVLREDDPHDRRVCHLQLTDKARKAVERVLMG</sequence>
<dbReference type="InterPro" id="IPR036388">
    <property type="entry name" value="WH-like_DNA-bd_sf"/>
</dbReference>
<dbReference type="InterPro" id="IPR000835">
    <property type="entry name" value="HTH_MarR-typ"/>
</dbReference>
<organism evidence="5 6">
    <name type="scientific">Sphingomonas jatrophae</name>
    <dbReference type="NCBI Taxonomy" id="1166337"/>
    <lineage>
        <taxon>Bacteria</taxon>
        <taxon>Pseudomonadati</taxon>
        <taxon>Pseudomonadota</taxon>
        <taxon>Alphaproteobacteria</taxon>
        <taxon>Sphingomonadales</taxon>
        <taxon>Sphingomonadaceae</taxon>
        <taxon>Sphingomonas</taxon>
    </lineage>
</organism>
<protein>
    <submittedName>
        <fullName evidence="5">Winged helix DNA-binding domain-containing protein</fullName>
    </submittedName>
</protein>
<dbReference type="InterPro" id="IPR023187">
    <property type="entry name" value="Tscrpt_reg_MarR-type_CS"/>
</dbReference>
<dbReference type="Pfam" id="PF13463">
    <property type="entry name" value="HTH_27"/>
    <property type="match status" value="1"/>
</dbReference>
<dbReference type="AlphaFoldDB" id="A0A1I6JL46"/>